<accession>A0A381SI00</accession>
<organism evidence="2">
    <name type="scientific">marine metagenome</name>
    <dbReference type="NCBI Taxonomy" id="408172"/>
    <lineage>
        <taxon>unclassified sequences</taxon>
        <taxon>metagenomes</taxon>
        <taxon>ecological metagenomes</taxon>
    </lineage>
</organism>
<dbReference type="AlphaFoldDB" id="A0A381SI00"/>
<evidence type="ECO:0000313" key="2">
    <source>
        <dbReference type="EMBL" id="SVA03094.1"/>
    </source>
</evidence>
<gene>
    <name evidence="2" type="ORF">METZ01_LOCUS55948</name>
</gene>
<reference evidence="2" key="1">
    <citation type="submission" date="2018-05" db="EMBL/GenBank/DDBJ databases">
        <authorList>
            <person name="Lanie J.A."/>
            <person name="Ng W.-L."/>
            <person name="Kazmierczak K.M."/>
            <person name="Andrzejewski T.M."/>
            <person name="Davidsen T.M."/>
            <person name="Wayne K.J."/>
            <person name="Tettelin H."/>
            <person name="Glass J.I."/>
            <person name="Rusch D."/>
            <person name="Podicherti R."/>
            <person name="Tsui H.-C.T."/>
            <person name="Winkler M.E."/>
        </authorList>
    </citation>
    <scope>NUCLEOTIDE SEQUENCE</scope>
</reference>
<dbReference type="EMBL" id="UINC01003072">
    <property type="protein sequence ID" value="SVA03094.1"/>
    <property type="molecule type" value="Genomic_DNA"/>
</dbReference>
<evidence type="ECO:0000256" key="1">
    <source>
        <dbReference type="SAM" id="MobiDB-lite"/>
    </source>
</evidence>
<proteinExistence type="predicted"/>
<protein>
    <submittedName>
        <fullName evidence="2">Uncharacterized protein</fullName>
    </submittedName>
</protein>
<sequence length="332" mass="37456">MKEILQIRFIQALVNKVLFFILISSAAHAQEKVMEAFTPMGTLGESTEMGKQIICNSLQESLSTHYALASHKDFETALTQVFERLDYDECTEDQCFALIQQIIQADNLFFLNMTREGSFTQHSLTRIDLDSQRLVRTAFCQDCSIGELNIMVEELGMKLIAEDQISTVETKTILKPKPAPKPVPEPETEPELEVQAEESPTSDKTWHYVAISVTVVSALMSYNAANTYNELSEKNITLATQYANSNSSTEKTSYKSEYDSNASKMKSNKSSIQTWDLMTLAGLGWEAYLLMTDDFANTAPNSGKSFSLYIPRIALHTEPSGPQTFLRWNWRF</sequence>
<feature type="region of interest" description="Disordered" evidence="1">
    <location>
        <begin position="173"/>
        <end position="200"/>
    </location>
</feature>
<name>A0A381SI00_9ZZZZ</name>
<feature type="compositionally biased region" description="Acidic residues" evidence="1">
    <location>
        <begin position="186"/>
        <end position="196"/>
    </location>
</feature>